<accession>A0A8H5X9R5</accession>
<keyword evidence="4" id="KW-0187">Copper transport</keyword>
<dbReference type="GO" id="GO:0016020">
    <property type="term" value="C:membrane"/>
    <property type="evidence" value="ECO:0007669"/>
    <property type="project" value="UniProtKB-SubCell"/>
</dbReference>
<keyword evidence="4" id="KW-0813">Transport</keyword>
<keyword evidence="2 4" id="KW-1133">Transmembrane helix</keyword>
<dbReference type="EMBL" id="JAAQPE010000053">
    <property type="protein sequence ID" value="KAF5688966.1"/>
    <property type="molecule type" value="Genomic_DNA"/>
</dbReference>
<evidence type="ECO:0000256" key="4">
    <source>
        <dbReference type="RuleBase" id="RU367022"/>
    </source>
</evidence>
<reference evidence="6 7" key="2">
    <citation type="submission" date="2020-05" db="EMBL/GenBank/DDBJ databases">
        <title>Identification and distribution of gene clusters putatively required for synthesis of sphingolipid metabolism inhibitors in phylogenetically diverse species of the filamentous fungus Fusarium.</title>
        <authorList>
            <person name="Kim H.-S."/>
            <person name="Busman M."/>
            <person name="Brown D.W."/>
            <person name="Divon H."/>
            <person name="Uhlig S."/>
            <person name="Proctor R.H."/>
        </authorList>
    </citation>
    <scope>NUCLEOTIDE SEQUENCE [LARGE SCALE GENOMIC DNA]</scope>
    <source>
        <strain evidence="6 7">NRRL 25331</strain>
    </source>
</reference>
<evidence type="ECO:0000256" key="1">
    <source>
        <dbReference type="ARBA" id="ARBA00022692"/>
    </source>
</evidence>
<dbReference type="Proteomes" id="UP000572754">
    <property type="component" value="Unassembled WGS sequence"/>
</dbReference>
<keyword evidence="4" id="KW-0406">Ion transport</keyword>
<dbReference type="PANTHER" id="PTHR12483">
    <property type="entry name" value="SOLUTE CARRIER FAMILY 31 COPPER TRANSPORTERS"/>
    <property type="match status" value="1"/>
</dbReference>
<comment type="caution">
    <text evidence="6">The sequence shown here is derived from an EMBL/GenBank/DDBJ whole genome shotgun (WGS) entry which is preliminary data.</text>
</comment>
<keyword evidence="1 4" id="KW-0812">Transmembrane</keyword>
<comment type="subcellular location">
    <subcellularLocation>
        <location evidence="4">Membrane</location>
        <topology evidence="4">Multi-pass membrane protein</topology>
    </subcellularLocation>
</comment>
<dbReference type="AlphaFoldDB" id="A0A8H5X9R5"/>
<dbReference type="Pfam" id="PF04145">
    <property type="entry name" value="Ctr"/>
    <property type="match status" value="1"/>
</dbReference>
<keyword evidence="4" id="KW-0186">Copper</keyword>
<comment type="similarity">
    <text evidence="4">Belongs to the copper transporter (Ctr) (TC 1.A.56) family. SLC31A subfamily.</text>
</comment>
<evidence type="ECO:0000256" key="5">
    <source>
        <dbReference type="SAM" id="MobiDB-lite"/>
    </source>
</evidence>
<organism evidence="6 7">
    <name type="scientific">Fusarium circinatum</name>
    <name type="common">Pitch canker fungus</name>
    <name type="synonym">Gibberella circinata</name>
    <dbReference type="NCBI Taxonomy" id="48490"/>
    <lineage>
        <taxon>Eukaryota</taxon>
        <taxon>Fungi</taxon>
        <taxon>Dikarya</taxon>
        <taxon>Ascomycota</taxon>
        <taxon>Pezizomycotina</taxon>
        <taxon>Sordariomycetes</taxon>
        <taxon>Hypocreomycetidae</taxon>
        <taxon>Hypocreales</taxon>
        <taxon>Nectriaceae</taxon>
        <taxon>Fusarium</taxon>
        <taxon>Fusarium fujikuroi species complex</taxon>
    </lineage>
</organism>
<dbReference type="GO" id="GO:0005375">
    <property type="term" value="F:copper ion transmembrane transporter activity"/>
    <property type="evidence" value="ECO:0007669"/>
    <property type="project" value="UniProtKB-UniRule"/>
</dbReference>
<gene>
    <name evidence="6" type="ORF">FCIRC_1596</name>
</gene>
<reference evidence="7" key="1">
    <citation type="journal article" date="2020" name="BMC Genomics">
        <title>Correction to: Identification and distribution of gene clusters required for synthesis of sphingolipid metabolism inhibitors in diverse species of the filamentous fungus Fusarium.</title>
        <authorList>
            <person name="Kim H.S."/>
            <person name="Lohmar J.M."/>
            <person name="Busman M."/>
            <person name="Brown D.W."/>
            <person name="Naumann T.A."/>
            <person name="Divon H.H."/>
            <person name="Lysoe E."/>
            <person name="Uhlig S."/>
            <person name="Proctor R.H."/>
        </authorList>
    </citation>
    <scope>NUCLEOTIDE SEQUENCE [LARGE SCALE GENOMIC DNA]</scope>
    <source>
        <strain evidence="7">NRRL 25331</strain>
    </source>
</reference>
<dbReference type="PANTHER" id="PTHR12483:SF115">
    <property type="entry name" value="COPPER TRANSPORT PROTEIN"/>
    <property type="match status" value="1"/>
</dbReference>
<name>A0A8H5X9R5_FUSCI</name>
<evidence type="ECO:0000256" key="3">
    <source>
        <dbReference type="ARBA" id="ARBA00023136"/>
    </source>
</evidence>
<feature type="compositionally biased region" description="Low complexity" evidence="5">
    <location>
        <begin position="108"/>
        <end position="123"/>
    </location>
</feature>
<protein>
    <recommendedName>
        <fullName evidence="4">Copper transport protein</fullName>
    </recommendedName>
</protein>
<evidence type="ECO:0000313" key="6">
    <source>
        <dbReference type="EMBL" id="KAF5688966.1"/>
    </source>
</evidence>
<keyword evidence="3 4" id="KW-0472">Membrane</keyword>
<dbReference type="InterPro" id="IPR007274">
    <property type="entry name" value="Cop_transporter"/>
</dbReference>
<proteinExistence type="inferred from homology"/>
<keyword evidence="7" id="KW-1185">Reference proteome</keyword>
<evidence type="ECO:0000256" key="2">
    <source>
        <dbReference type="ARBA" id="ARBA00022989"/>
    </source>
</evidence>
<sequence>MNHDPTFATTLASFSDKEFRSCSINTMLWNWNDIGTCLIFEAWYINSTVKFIITCVGVVLVTILFEFLTRVSTEWEYHKQARDAGNPQESYVPLAGIELAPLQPDPAQPAAAQPGPAQSADGQSAHAQSDPAQPADGRPGSAHSAHAPSVGAQSAHAQPMASRPAFAGGPGNGQDASAGLNVGNNGGVKNGVLPLFPRRVEHALITTVLRTLVLVINYFIILMAVSFNGYIIICIFIGHSLGFFLFGRNPIPKSDKPNAYQRAFQRPIACCNVWETYDKVNIWATKWWRKFTNCLASSW</sequence>
<feature type="region of interest" description="Disordered" evidence="5">
    <location>
        <begin position="102"/>
        <end position="181"/>
    </location>
</feature>
<feature type="transmembrane region" description="Helical" evidence="4">
    <location>
        <begin position="51"/>
        <end position="69"/>
    </location>
</feature>
<evidence type="ECO:0000313" key="7">
    <source>
        <dbReference type="Proteomes" id="UP000572754"/>
    </source>
</evidence>